<dbReference type="EMBL" id="JAFLQW010000023">
    <property type="protein sequence ID" value="MBO0347674.1"/>
    <property type="molecule type" value="Genomic_DNA"/>
</dbReference>
<organism evidence="2 3">
    <name type="scientific">Phormidium pseudopriestleyi FRX01</name>
    <dbReference type="NCBI Taxonomy" id="1759528"/>
    <lineage>
        <taxon>Bacteria</taxon>
        <taxon>Bacillati</taxon>
        <taxon>Cyanobacteriota</taxon>
        <taxon>Cyanophyceae</taxon>
        <taxon>Oscillatoriophycideae</taxon>
        <taxon>Oscillatoriales</taxon>
        <taxon>Oscillatoriaceae</taxon>
        <taxon>Phormidium</taxon>
    </lineage>
</organism>
<reference evidence="2 3" key="1">
    <citation type="submission" date="2021-03" db="EMBL/GenBank/DDBJ databases">
        <title>Metabolic Capacity of the Antarctic Cyanobacterium Phormidium pseudopriestleyi that Sustains Oxygenic Photosynthesis in the Presence of Hydrogen Sulfide.</title>
        <authorList>
            <person name="Lumian J.E."/>
            <person name="Jungblut A.D."/>
            <person name="Dillon M.L."/>
            <person name="Hawes I."/>
            <person name="Doran P.T."/>
            <person name="Mackey T.J."/>
            <person name="Dick G.J."/>
            <person name="Grettenberger C.L."/>
            <person name="Sumner D.Y."/>
        </authorList>
    </citation>
    <scope>NUCLEOTIDE SEQUENCE [LARGE SCALE GENOMIC DNA]</scope>
    <source>
        <strain evidence="2 3">FRX01</strain>
    </source>
</reference>
<feature type="domain" description="Endonuclease GajA/Old nuclease/RecF-like AAA" evidence="1">
    <location>
        <begin position="5"/>
        <end position="79"/>
    </location>
</feature>
<keyword evidence="3" id="KW-1185">Reference proteome</keyword>
<dbReference type="InterPro" id="IPR041685">
    <property type="entry name" value="AAA_GajA/Old/RecF-like"/>
</dbReference>
<dbReference type="Pfam" id="PF13175">
    <property type="entry name" value="AAA_15"/>
    <property type="match status" value="1"/>
</dbReference>
<dbReference type="RefSeq" id="WP_207086253.1">
    <property type="nucleotide sequence ID" value="NZ_JAFLQW010000023.1"/>
</dbReference>
<dbReference type="InterPro" id="IPR027417">
    <property type="entry name" value="P-loop_NTPase"/>
</dbReference>
<evidence type="ECO:0000313" key="2">
    <source>
        <dbReference type="EMBL" id="MBO0347674.1"/>
    </source>
</evidence>
<evidence type="ECO:0000259" key="1">
    <source>
        <dbReference type="Pfam" id="PF13175"/>
    </source>
</evidence>
<gene>
    <name evidence="2" type="ORF">J0895_00825</name>
</gene>
<accession>A0ABS3FKN7</accession>
<dbReference type="Gene3D" id="3.40.50.300">
    <property type="entry name" value="P-loop containing nucleotide triphosphate hydrolases"/>
    <property type="match status" value="1"/>
</dbReference>
<dbReference type="PANTHER" id="PTHR32182">
    <property type="entry name" value="DNA REPLICATION AND REPAIR PROTEIN RECF"/>
    <property type="match status" value="1"/>
</dbReference>
<sequence>MNGFEKIEIYGFRRLHAIQVEMRPLTVIIGANGVGKTSFLETFSLLSESAKGQLQSKISELGGISDILTRDRADNLRVARSVFLEKYGQFNYFLQLNIKNQHFYEIENEVLNKFPLLVSYINSQGLNIQYFDDNQVPVRPNWEHNPLETSLSQVPKMYPEAEAVRKQLASFSFYRAWELTLSPTSPVRLPQAMRPATLPGNRGEDLVSCLFDTPTSKERGIL</sequence>
<name>A0ABS3FKN7_9CYAN</name>
<protein>
    <submittedName>
        <fullName evidence="2">AAA family ATPase</fullName>
    </submittedName>
</protein>
<evidence type="ECO:0000313" key="3">
    <source>
        <dbReference type="Proteomes" id="UP000664844"/>
    </source>
</evidence>
<dbReference type="Proteomes" id="UP000664844">
    <property type="component" value="Unassembled WGS sequence"/>
</dbReference>
<comment type="caution">
    <text evidence="2">The sequence shown here is derived from an EMBL/GenBank/DDBJ whole genome shotgun (WGS) entry which is preliminary data.</text>
</comment>
<dbReference type="SUPFAM" id="SSF52540">
    <property type="entry name" value="P-loop containing nucleoside triphosphate hydrolases"/>
    <property type="match status" value="1"/>
</dbReference>
<proteinExistence type="predicted"/>
<dbReference type="PANTHER" id="PTHR32182:SF22">
    <property type="entry name" value="ATP-DEPENDENT ENDONUCLEASE, OLD FAMILY-RELATED"/>
    <property type="match status" value="1"/>
</dbReference>